<protein>
    <submittedName>
        <fullName evidence="1">Uncharacterized protein</fullName>
    </submittedName>
</protein>
<reference evidence="1 2" key="1">
    <citation type="journal article" date="2022" name="G3 (Bethesda)">
        <title>Whole-genome sequence and methylome profiling of the almond [Prunus dulcis (Mill.) D.A. Webb] cultivar 'Nonpareil'.</title>
        <authorList>
            <person name="D'Amico-Willman K.M."/>
            <person name="Ouma W.Z."/>
            <person name="Meulia T."/>
            <person name="Sideli G.M."/>
            <person name="Gradziel T.M."/>
            <person name="Fresnedo-Ramirez J."/>
        </authorList>
    </citation>
    <scope>NUCLEOTIDE SEQUENCE [LARGE SCALE GENOMIC DNA]</scope>
    <source>
        <strain evidence="1">Clone GOH B32 T37-40</strain>
    </source>
</reference>
<name>A0AAD4ZE82_PRUDU</name>
<dbReference type="PANTHER" id="PTHR33116:SF78">
    <property type="entry name" value="OS12G0587133 PROTEIN"/>
    <property type="match status" value="1"/>
</dbReference>
<accession>A0AAD4ZE82</accession>
<keyword evidence="2" id="KW-1185">Reference proteome</keyword>
<sequence length="297" mass="33112">MTTVVRRRRNKIVGLKDDNGNWVTDKEGLKNITINYFQKLFSDDMTCTGTSTLPNFFLVTDQSFLDNLLVLVSNSEIKTSMFTIGPYKASGPDGFAACLYQQCWEICGAEVCDLVKQVFTTGEIPYDLTRTLIVLVPKVTSPLSMAQMRPISLCNTLYKTISKILIVSFEKSQIFCSPNVPNSLAAEISSICESPLTSNLGKYLGVPLIHSRLNKATYRSVVDKVQQKLTAWKGKLLSLPGRVTLIQSVTASIPLYTMQTVWLLASTCEELDKINRNFLWGSSDDVSKAHLVKWDSL</sequence>
<dbReference type="EMBL" id="JAJFAZ020000002">
    <property type="protein sequence ID" value="KAI5342336.1"/>
    <property type="molecule type" value="Genomic_DNA"/>
</dbReference>
<gene>
    <name evidence="1" type="ORF">L3X38_010211</name>
</gene>
<proteinExistence type="predicted"/>
<dbReference type="PANTHER" id="PTHR33116">
    <property type="entry name" value="REVERSE TRANSCRIPTASE ZINC-BINDING DOMAIN-CONTAINING PROTEIN-RELATED-RELATED"/>
    <property type="match status" value="1"/>
</dbReference>
<comment type="caution">
    <text evidence="1">The sequence shown here is derived from an EMBL/GenBank/DDBJ whole genome shotgun (WGS) entry which is preliminary data.</text>
</comment>
<evidence type="ECO:0000313" key="1">
    <source>
        <dbReference type="EMBL" id="KAI5342336.1"/>
    </source>
</evidence>
<evidence type="ECO:0000313" key="2">
    <source>
        <dbReference type="Proteomes" id="UP001054821"/>
    </source>
</evidence>
<dbReference type="AlphaFoldDB" id="A0AAD4ZE82"/>
<dbReference type="Proteomes" id="UP001054821">
    <property type="component" value="Chromosome 2"/>
</dbReference>
<organism evidence="1 2">
    <name type="scientific">Prunus dulcis</name>
    <name type="common">Almond</name>
    <name type="synonym">Amygdalus dulcis</name>
    <dbReference type="NCBI Taxonomy" id="3755"/>
    <lineage>
        <taxon>Eukaryota</taxon>
        <taxon>Viridiplantae</taxon>
        <taxon>Streptophyta</taxon>
        <taxon>Embryophyta</taxon>
        <taxon>Tracheophyta</taxon>
        <taxon>Spermatophyta</taxon>
        <taxon>Magnoliopsida</taxon>
        <taxon>eudicotyledons</taxon>
        <taxon>Gunneridae</taxon>
        <taxon>Pentapetalae</taxon>
        <taxon>rosids</taxon>
        <taxon>fabids</taxon>
        <taxon>Rosales</taxon>
        <taxon>Rosaceae</taxon>
        <taxon>Amygdaloideae</taxon>
        <taxon>Amygdaleae</taxon>
        <taxon>Prunus</taxon>
    </lineage>
</organism>